<dbReference type="GO" id="GO:0008270">
    <property type="term" value="F:zinc ion binding"/>
    <property type="evidence" value="ECO:0007669"/>
    <property type="project" value="UniProtKB-KW"/>
</dbReference>
<keyword evidence="5" id="KW-0539">Nucleus</keyword>
<dbReference type="Proteomes" id="UP000076842">
    <property type="component" value="Unassembled WGS sequence"/>
</dbReference>
<dbReference type="CDD" id="cd00202">
    <property type="entry name" value="ZnF_GATA"/>
    <property type="match status" value="2"/>
</dbReference>
<evidence type="ECO:0000256" key="4">
    <source>
        <dbReference type="ARBA" id="ARBA00022833"/>
    </source>
</evidence>
<sequence length="164" mass="17938">MENEPGPSSVGAPRPALIIGIDGLVPELGQGLSAGVGSIRGRLSLPEDEAQCANCGAKRTPLWRRGLIDELNCNACGLYAKQHKRPRPVNLQRDANSAYKNSGQYSGQPQEPTKCSNCDTTNTPLWRKDPDGKTLCNACGLYFKLHSTHRPRSLRSETPKKRTR</sequence>
<dbReference type="SMART" id="SM00401">
    <property type="entry name" value="ZnF_GATA"/>
    <property type="match status" value="2"/>
</dbReference>
<dbReference type="GO" id="GO:0000981">
    <property type="term" value="F:DNA-binding transcription factor activity, RNA polymerase II-specific"/>
    <property type="evidence" value="ECO:0007669"/>
    <property type="project" value="TreeGrafter"/>
</dbReference>
<dbReference type="PANTHER" id="PTHR10071">
    <property type="entry name" value="TRANSCRIPTION FACTOR GATA FAMILY MEMBER"/>
    <property type="match status" value="1"/>
</dbReference>
<organism evidence="8 9">
    <name type="scientific">Calocera cornea HHB12733</name>
    <dbReference type="NCBI Taxonomy" id="1353952"/>
    <lineage>
        <taxon>Eukaryota</taxon>
        <taxon>Fungi</taxon>
        <taxon>Dikarya</taxon>
        <taxon>Basidiomycota</taxon>
        <taxon>Agaricomycotina</taxon>
        <taxon>Dacrymycetes</taxon>
        <taxon>Dacrymycetales</taxon>
        <taxon>Dacrymycetaceae</taxon>
        <taxon>Calocera</taxon>
    </lineage>
</organism>
<feature type="domain" description="GATA-type" evidence="7">
    <location>
        <begin position="109"/>
        <end position="162"/>
    </location>
</feature>
<dbReference type="GO" id="GO:0005634">
    <property type="term" value="C:nucleus"/>
    <property type="evidence" value="ECO:0007669"/>
    <property type="project" value="UniProtKB-SubCell"/>
</dbReference>
<evidence type="ECO:0000256" key="3">
    <source>
        <dbReference type="ARBA" id="ARBA00022771"/>
    </source>
</evidence>
<keyword evidence="3 6" id="KW-0863">Zinc-finger</keyword>
<evidence type="ECO:0000256" key="5">
    <source>
        <dbReference type="ARBA" id="ARBA00023242"/>
    </source>
</evidence>
<dbReference type="PANTHER" id="PTHR10071:SF281">
    <property type="entry name" value="BOX A-BINDING FACTOR-RELATED"/>
    <property type="match status" value="1"/>
</dbReference>
<feature type="non-terminal residue" evidence="8">
    <location>
        <position position="164"/>
    </location>
</feature>
<gene>
    <name evidence="8" type="ORF">CALCODRAFT_441367</name>
</gene>
<dbReference type="Gene3D" id="3.30.50.10">
    <property type="entry name" value="Erythroid Transcription Factor GATA-1, subunit A"/>
    <property type="match status" value="2"/>
</dbReference>
<keyword evidence="9" id="KW-1185">Reference proteome</keyword>
<dbReference type="InterPro" id="IPR039355">
    <property type="entry name" value="Transcription_factor_GATA"/>
</dbReference>
<dbReference type="EMBL" id="KV424062">
    <property type="protein sequence ID" value="KZT52577.1"/>
    <property type="molecule type" value="Genomic_DNA"/>
</dbReference>
<name>A0A165DDJ3_9BASI</name>
<keyword evidence="2" id="KW-0479">Metal-binding</keyword>
<dbReference type="PROSITE" id="PS00344">
    <property type="entry name" value="GATA_ZN_FINGER_1"/>
    <property type="match status" value="1"/>
</dbReference>
<dbReference type="AlphaFoldDB" id="A0A165DDJ3"/>
<reference evidence="8 9" key="1">
    <citation type="journal article" date="2016" name="Mol. Biol. Evol.">
        <title>Comparative Genomics of Early-Diverging Mushroom-Forming Fungi Provides Insights into the Origins of Lignocellulose Decay Capabilities.</title>
        <authorList>
            <person name="Nagy L.G."/>
            <person name="Riley R."/>
            <person name="Tritt A."/>
            <person name="Adam C."/>
            <person name="Daum C."/>
            <person name="Floudas D."/>
            <person name="Sun H."/>
            <person name="Yadav J.S."/>
            <person name="Pangilinan J."/>
            <person name="Larsson K.H."/>
            <person name="Matsuura K."/>
            <person name="Barry K."/>
            <person name="Labutti K."/>
            <person name="Kuo R."/>
            <person name="Ohm R.A."/>
            <person name="Bhattacharya S.S."/>
            <person name="Shirouzu T."/>
            <person name="Yoshinaga Y."/>
            <person name="Martin F.M."/>
            <person name="Grigoriev I.V."/>
            <person name="Hibbett D.S."/>
        </authorList>
    </citation>
    <scope>NUCLEOTIDE SEQUENCE [LARGE SCALE GENOMIC DNA]</scope>
    <source>
        <strain evidence="8 9">HHB12733</strain>
    </source>
</reference>
<accession>A0A165DDJ3</accession>
<dbReference type="GO" id="GO:0000978">
    <property type="term" value="F:RNA polymerase II cis-regulatory region sequence-specific DNA binding"/>
    <property type="evidence" value="ECO:0007669"/>
    <property type="project" value="TreeGrafter"/>
</dbReference>
<dbReference type="PROSITE" id="PS50114">
    <property type="entry name" value="GATA_ZN_FINGER_2"/>
    <property type="match status" value="2"/>
</dbReference>
<evidence type="ECO:0000256" key="2">
    <source>
        <dbReference type="ARBA" id="ARBA00022723"/>
    </source>
</evidence>
<keyword evidence="4" id="KW-0862">Zinc</keyword>
<protein>
    <submittedName>
        <fullName evidence="8">Glucocorticoid receptor-like (DNA-binding domain)</fullName>
    </submittedName>
</protein>
<dbReference type="GO" id="GO:0000122">
    <property type="term" value="P:negative regulation of transcription by RNA polymerase II"/>
    <property type="evidence" value="ECO:0007669"/>
    <property type="project" value="TreeGrafter"/>
</dbReference>
<dbReference type="SUPFAM" id="SSF57716">
    <property type="entry name" value="Glucocorticoid receptor-like (DNA-binding domain)"/>
    <property type="match status" value="2"/>
</dbReference>
<evidence type="ECO:0000256" key="6">
    <source>
        <dbReference type="PROSITE-ProRule" id="PRU00094"/>
    </source>
</evidence>
<dbReference type="InParanoid" id="A0A165DDJ3"/>
<evidence type="ECO:0000259" key="7">
    <source>
        <dbReference type="PROSITE" id="PS50114"/>
    </source>
</evidence>
<evidence type="ECO:0000313" key="8">
    <source>
        <dbReference type="EMBL" id="KZT52577.1"/>
    </source>
</evidence>
<dbReference type="PRINTS" id="PR00619">
    <property type="entry name" value="GATAZNFINGER"/>
</dbReference>
<proteinExistence type="predicted"/>
<evidence type="ECO:0000256" key="1">
    <source>
        <dbReference type="ARBA" id="ARBA00004123"/>
    </source>
</evidence>
<keyword evidence="8" id="KW-0675">Receptor</keyword>
<dbReference type="STRING" id="1353952.A0A165DDJ3"/>
<dbReference type="InterPro" id="IPR013088">
    <property type="entry name" value="Znf_NHR/GATA"/>
</dbReference>
<dbReference type="GO" id="GO:0045944">
    <property type="term" value="P:positive regulation of transcription by RNA polymerase II"/>
    <property type="evidence" value="ECO:0007669"/>
    <property type="project" value="TreeGrafter"/>
</dbReference>
<dbReference type="InterPro" id="IPR000679">
    <property type="entry name" value="Znf_GATA"/>
</dbReference>
<dbReference type="Pfam" id="PF00320">
    <property type="entry name" value="GATA"/>
    <property type="match status" value="2"/>
</dbReference>
<evidence type="ECO:0000313" key="9">
    <source>
        <dbReference type="Proteomes" id="UP000076842"/>
    </source>
</evidence>
<dbReference type="OrthoDB" id="515401at2759"/>
<comment type="subcellular location">
    <subcellularLocation>
        <location evidence="1">Nucleus</location>
    </subcellularLocation>
</comment>
<feature type="domain" description="GATA-type" evidence="7">
    <location>
        <begin position="46"/>
        <end position="99"/>
    </location>
</feature>
<keyword evidence="8" id="KW-0238">DNA-binding</keyword>